<dbReference type="AlphaFoldDB" id="A0A380MKB1"/>
<dbReference type="RefSeq" id="WP_115217390.1">
    <property type="nucleotide sequence ID" value="NZ_UHIA01000002.1"/>
</dbReference>
<protein>
    <recommendedName>
        <fullName evidence="3">DUF1640 domain-containing protein</fullName>
    </recommendedName>
</protein>
<dbReference type="Proteomes" id="UP000254575">
    <property type="component" value="Unassembled WGS sequence"/>
</dbReference>
<gene>
    <name evidence="1" type="ORF">NCTC10717_00054</name>
</gene>
<evidence type="ECO:0000313" key="2">
    <source>
        <dbReference type="Proteomes" id="UP000254575"/>
    </source>
</evidence>
<organism evidence="1 2">
    <name type="scientific">Suttonella indologenes</name>
    <dbReference type="NCBI Taxonomy" id="13276"/>
    <lineage>
        <taxon>Bacteria</taxon>
        <taxon>Pseudomonadati</taxon>
        <taxon>Pseudomonadota</taxon>
        <taxon>Gammaproteobacteria</taxon>
        <taxon>Cardiobacteriales</taxon>
        <taxon>Cardiobacteriaceae</taxon>
        <taxon>Suttonella</taxon>
    </lineage>
</organism>
<dbReference type="EMBL" id="UHIA01000002">
    <property type="protein sequence ID" value="SUO90267.1"/>
    <property type="molecule type" value="Genomic_DNA"/>
</dbReference>
<sequence>MTQLSTIVALVGKLPEEQREAISGLIDLKTEGDMQKVLDRLDLMEQKFETRFDAMDQKFEAKFDALNNKINITQWFIGGMIALLAIVSRIV</sequence>
<keyword evidence="2" id="KW-1185">Reference proteome</keyword>
<reference evidence="1 2" key="1">
    <citation type="submission" date="2018-06" db="EMBL/GenBank/DDBJ databases">
        <authorList>
            <consortium name="Pathogen Informatics"/>
            <person name="Doyle S."/>
        </authorList>
    </citation>
    <scope>NUCLEOTIDE SEQUENCE [LARGE SCALE GENOMIC DNA]</scope>
    <source>
        <strain evidence="1 2">NCTC10717</strain>
    </source>
</reference>
<accession>A0A380MKB1</accession>
<dbReference type="OrthoDB" id="7098848at2"/>
<name>A0A380MKB1_9GAMM</name>
<evidence type="ECO:0008006" key="3">
    <source>
        <dbReference type="Google" id="ProtNLM"/>
    </source>
</evidence>
<evidence type="ECO:0000313" key="1">
    <source>
        <dbReference type="EMBL" id="SUO90267.1"/>
    </source>
</evidence>
<proteinExistence type="predicted"/>